<gene>
    <name evidence="2" type="primary">RvY_14801-1</name>
    <name evidence="2" type="synonym">RvY_14801.1</name>
    <name evidence="2" type="ORF">RvY_14801</name>
</gene>
<protein>
    <submittedName>
        <fullName evidence="2">Uncharacterized protein</fullName>
    </submittedName>
</protein>
<organism evidence="2 3">
    <name type="scientific">Ramazzottius varieornatus</name>
    <name type="common">Water bear</name>
    <name type="synonym">Tardigrade</name>
    <dbReference type="NCBI Taxonomy" id="947166"/>
    <lineage>
        <taxon>Eukaryota</taxon>
        <taxon>Metazoa</taxon>
        <taxon>Ecdysozoa</taxon>
        <taxon>Tardigrada</taxon>
        <taxon>Eutardigrada</taxon>
        <taxon>Parachela</taxon>
        <taxon>Hypsibioidea</taxon>
        <taxon>Ramazzottiidae</taxon>
        <taxon>Ramazzottius</taxon>
    </lineage>
</organism>
<evidence type="ECO:0000313" key="2">
    <source>
        <dbReference type="EMBL" id="GAV04533.1"/>
    </source>
</evidence>
<evidence type="ECO:0000256" key="1">
    <source>
        <dbReference type="SAM" id="MobiDB-lite"/>
    </source>
</evidence>
<dbReference type="EMBL" id="BDGG01000011">
    <property type="protein sequence ID" value="GAV04533.1"/>
    <property type="molecule type" value="Genomic_DNA"/>
</dbReference>
<evidence type="ECO:0000313" key="3">
    <source>
        <dbReference type="Proteomes" id="UP000186922"/>
    </source>
</evidence>
<dbReference type="Proteomes" id="UP000186922">
    <property type="component" value="Unassembled WGS sequence"/>
</dbReference>
<proteinExistence type="predicted"/>
<sequence>MERGRSSVAGGSDGRRGAVQECGASNCLGRTEERTDVTNVTRRKQKAFERL</sequence>
<keyword evidence="3" id="KW-1185">Reference proteome</keyword>
<accession>A0A1D1VW95</accession>
<feature type="region of interest" description="Disordered" evidence="1">
    <location>
        <begin position="1"/>
        <end position="51"/>
    </location>
</feature>
<name>A0A1D1VW95_RAMVA</name>
<dbReference type="AlphaFoldDB" id="A0A1D1VW95"/>
<reference evidence="2 3" key="1">
    <citation type="journal article" date="2016" name="Nat. Commun.">
        <title>Extremotolerant tardigrade genome and improved radiotolerance of human cultured cells by tardigrade-unique protein.</title>
        <authorList>
            <person name="Hashimoto T."/>
            <person name="Horikawa D.D."/>
            <person name="Saito Y."/>
            <person name="Kuwahara H."/>
            <person name="Kozuka-Hata H."/>
            <person name="Shin-I T."/>
            <person name="Minakuchi Y."/>
            <person name="Ohishi K."/>
            <person name="Motoyama A."/>
            <person name="Aizu T."/>
            <person name="Enomoto A."/>
            <person name="Kondo K."/>
            <person name="Tanaka S."/>
            <person name="Hara Y."/>
            <person name="Koshikawa S."/>
            <person name="Sagara H."/>
            <person name="Miura T."/>
            <person name="Yokobori S."/>
            <person name="Miyagawa K."/>
            <person name="Suzuki Y."/>
            <person name="Kubo T."/>
            <person name="Oyama M."/>
            <person name="Kohara Y."/>
            <person name="Fujiyama A."/>
            <person name="Arakawa K."/>
            <person name="Katayama T."/>
            <person name="Toyoda A."/>
            <person name="Kunieda T."/>
        </authorList>
    </citation>
    <scope>NUCLEOTIDE SEQUENCE [LARGE SCALE GENOMIC DNA]</scope>
    <source>
        <strain evidence="2 3">YOKOZUNA-1</strain>
    </source>
</reference>
<comment type="caution">
    <text evidence="2">The sequence shown here is derived from an EMBL/GenBank/DDBJ whole genome shotgun (WGS) entry which is preliminary data.</text>
</comment>